<evidence type="ECO:0000256" key="3">
    <source>
        <dbReference type="ARBA" id="ARBA00022670"/>
    </source>
</evidence>
<feature type="non-terminal residue" evidence="8">
    <location>
        <position position="173"/>
    </location>
</feature>
<keyword evidence="4" id="KW-0732">Signal</keyword>
<dbReference type="PRINTS" id="PR00724">
    <property type="entry name" value="CRBOXYPTASEC"/>
</dbReference>
<name>A0A7R9Q2G2_9ACAR</name>
<keyword evidence="9" id="KW-1185">Reference proteome</keyword>
<dbReference type="Pfam" id="PF00450">
    <property type="entry name" value="Peptidase_S10"/>
    <property type="match status" value="1"/>
</dbReference>
<dbReference type="GO" id="GO:0006508">
    <property type="term" value="P:proteolysis"/>
    <property type="evidence" value="ECO:0007669"/>
    <property type="project" value="UniProtKB-KW"/>
</dbReference>
<dbReference type="OrthoDB" id="6428481at2759"/>
<evidence type="ECO:0000256" key="7">
    <source>
        <dbReference type="RuleBase" id="RU361156"/>
    </source>
</evidence>
<dbReference type="EMBL" id="CAJPIZ010007238">
    <property type="protein sequence ID" value="CAG2110145.1"/>
    <property type="molecule type" value="Genomic_DNA"/>
</dbReference>
<dbReference type="Gene3D" id="3.40.50.1820">
    <property type="entry name" value="alpha/beta hydrolase"/>
    <property type="match status" value="1"/>
</dbReference>
<dbReference type="PROSITE" id="PS00131">
    <property type="entry name" value="CARBOXYPEPT_SER_SER"/>
    <property type="match status" value="1"/>
</dbReference>
<keyword evidence="6" id="KW-0325">Glycoprotein</keyword>
<dbReference type="InterPro" id="IPR018202">
    <property type="entry name" value="Ser_caboxypep_ser_AS"/>
</dbReference>
<evidence type="ECO:0000256" key="2">
    <source>
        <dbReference type="ARBA" id="ARBA00022645"/>
    </source>
</evidence>
<evidence type="ECO:0000256" key="4">
    <source>
        <dbReference type="ARBA" id="ARBA00022729"/>
    </source>
</evidence>
<keyword evidence="5 7" id="KW-0378">Hydrolase</keyword>
<evidence type="ECO:0000313" key="8">
    <source>
        <dbReference type="EMBL" id="CAD7629715.1"/>
    </source>
</evidence>
<dbReference type="InterPro" id="IPR001563">
    <property type="entry name" value="Peptidase_S10"/>
</dbReference>
<dbReference type="EMBL" id="OC861813">
    <property type="protein sequence ID" value="CAD7629715.1"/>
    <property type="molecule type" value="Genomic_DNA"/>
</dbReference>
<evidence type="ECO:0000256" key="5">
    <source>
        <dbReference type="ARBA" id="ARBA00022801"/>
    </source>
</evidence>
<reference evidence="8" key="1">
    <citation type="submission" date="2020-11" db="EMBL/GenBank/DDBJ databases">
        <authorList>
            <person name="Tran Van P."/>
        </authorList>
    </citation>
    <scope>NUCLEOTIDE SEQUENCE</scope>
</reference>
<dbReference type="SUPFAM" id="SSF53474">
    <property type="entry name" value="alpha/beta-Hydrolases"/>
    <property type="match status" value="1"/>
</dbReference>
<dbReference type="PANTHER" id="PTHR11802">
    <property type="entry name" value="SERINE PROTEASE FAMILY S10 SERINE CARBOXYPEPTIDASE"/>
    <property type="match status" value="1"/>
</dbReference>
<keyword evidence="3 7" id="KW-0645">Protease</keyword>
<dbReference type="Proteomes" id="UP000759131">
    <property type="component" value="Unassembled WGS sequence"/>
</dbReference>
<accession>A0A7R9Q2G2</accession>
<organism evidence="8">
    <name type="scientific">Medioppia subpectinata</name>
    <dbReference type="NCBI Taxonomy" id="1979941"/>
    <lineage>
        <taxon>Eukaryota</taxon>
        <taxon>Metazoa</taxon>
        <taxon>Ecdysozoa</taxon>
        <taxon>Arthropoda</taxon>
        <taxon>Chelicerata</taxon>
        <taxon>Arachnida</taxon>
        <taxon>Acari</taxon>
        <taxon>Acariformes</taxon>
        <taxon>Sarcoptiformes</taxon>
        <taxon>Oribatida</taxon>
        <taxon>Brachypylina</taxon>
        <taxon>Oppioidea</taxon>
        <taxon>Oppiidae</taxon>
        <taxon>Medioppia</taxon>
    </lineage>
</organism>
<proteinExistence type="inferred from homology"/>
<keyword evidence="2 7" id="KW-0121">Carboxypeptidase</keyword>
<evidence type="ECO:0000313" key="9">
    <source>
        <dbReference type="Proteomes" id="UP000759131"/>
    </source>
</evidence>
<dbReference type="PANTHER" id="PTHR11802:SF472">
    <property type="entry name" value="SERINE CARBOXYPEPTIDASE CPVL-RELATED"/>
    <property type="match status" value="1"/>
</dbReference>
<dbReference type="InterPro" id="IPR029058">
    <property type="entry name" value="AB_hydrolase_fold"/>
</dbReference>
<protein>
    <recommendedName>
        <fullName evidence="7">Carboxypeptidase</fullName>
        <ecNumber evidence="7">3.4.16.-</ecNumber>
    </recommendedName>
</protein>
<dbReference type="AlphaFoldDB" id="A0A7R9Q2G2"/>
<gene>
    <name evidence="8" type="ORF">OSB1V03_LOCUS10130</name>
</gene>
<evidence type="ECO:0000256" key="1">
    <source>
        <dbReference type="ARBA" id="ARBA00009431"/>
    </source>
</evidence>
<sequence>MILKCDPLLLTPFIESNRLVEAKRLSSVTELPNAHNISSYSGFLTVNKKLNNNLFFWFFPALNNDKTAPVILWLQGGPGCSSMLGLFTEMGPFKLDDKLNLMANKYSWSQNYSVLYIDSPVGTGFSYTTDAKGFATNEQNVAEDLYNALQQFFKLFAEYKNNEFYVTGESYAG</sequence>
<evidence type="ECO:0000256" key="6">
    <source>
        <dbReference type="ARBA" id="ARBA00023180"/>
    </source>
</evidence>
<dbReference type="EC" id="3.4.16.-" evidence="7"/>
<comment type="similarity">
    <text evidence="1 7">Belongs to the peptidase S10 family.</text>
</comment>
<dbReference type="GO" id="GO:0004185">
    <property type="term" value="F:serine-type carboxypeptidase activity"/>
    <property type="evidence" value="ECO:0007669"/>
    <property type="project" value="UniProtKB-UniRule"/>
</dbReference>